<evidence type="ECO:0000313" key="1">
    <source>
        <dbReference type="EMBL" id="KAA6302807.1"/>
    </source>
</evidence>
<accession>A0A5M8P2V2</accession>
<dbReference type="AlphaFoldDB" id="A0A5M8P2V2"/>
<proteinExistence type="predicted"/>
<name>A0A5M8P2V2_9BACT</name>
<dbReference type="Proteomes" id="UP000324575">
    <property type="component" value="Unassembled WGS sequence"/>
</dbReference>
<organism evidence="1 2">
    <name type="scientific">Candidatus Ordinivivax streblomastigis</name>
    <dbReference type="NCBI Taxonomy" id="2540710"/>
    <lineage>
        <taxon>Bacteria</taxon>
        <taxon>Pseudomonadati</taxon>
        <taxon>Bacteroidota</taxon>
        <taxon>Bacteroidia</taxon>
        <taxon>Bacteroidales</taxon>
        <taxon>Candidatus Ordinivivax</taxon>
    </lineage>
</organism>
<sequence length="343" mass="40305">MKTFQERINELRKELIQSIVTILKENGLERLELSENLENPTYVIWNEPQQGIFYDSQVYAVAIHKDGISIDVEDSETEFTDTLYSCHGDLGCVHLDWLESIRENILETIHQNNVEKNKNAIELTILDNGNLEITVSNKEEFEEIISKESQDERHYLAELLENSRYIGNNWYCLYEIGLSEAPAIGQGAIYSEDENENDRQPLDYENVWFYEPYQIHSYIKKLQAEGKVIFNPHNDNLSKKSMTEKGIVICRPQYGISLNELEYLFEDESNEIRHFDTKEDAEDFLEEHGMDEEEIILKYHIFCQQCGKEFFFDTEEMPDEEDTVLYLCPDCKKVVEEKMNLIN</sequence>
<gene>
    <name evidence="1" type="ORF">EZS26_000977</name>
</gene>
<protein>
    <submittedName>
        <fullName evidence="1">Uncharacterized protein</fullName>
    </submittedName>
</protein>
<evidence type="ECO:0000313" key="2">
    <source>
        <dbReference type="Proteomes" id="UP000324575"/>
    </source>
</evidence>
<dbReference type="EMBL" id="SNRX01000005">
    <property type="protein sequence ID" value="KAA6302807.1"/>
    <property type="molecule type" value="Genomic_DNA"/>
</dbReference>
<comment type="caution">
    <text evidence="1">The sequence shown here is derived from an EMBL/GenBank/DDBJ whole genome shotgun (WGS) entry which is preliminary data.</text>
</comment>
<reference evidence="1 2" key="1">
    <citation type="submission" date="2019-03" db="EMBL/GenBank/DDBJ databases">
        <title>Single cell metagenomics reveals metabolic interactions within the superorganism composed of flagellate Streblomastix strix and complex community of Bacteroidetes bacteria on its surface.</title>
        <authorList>
            <person name="Treitli S.C."/>
            <person name="Kolisko M."/>
            <person name="Husnik F."/>
            <person name="Keeling P."/>
            <person name="Hampl V."/>
        </authorList>
    </citation>
    <scope>NUCLEOTIDE SEQUENCE [LARGE SCALE GENOMIC DNA]</scope>
    <source>
        <strain evidence="1">St1</strain>
    </source>
</reference>